<dbReference type="InterPro" id="IPR016181">
    <property type="entry name" value="Acyl_CoA_acyltransferase"/>
</dbReference>
<evidence type="ECO:0000313" key="2">
    <source>
        <dbReference type="EMBL" id="STO31541.1"/>
    </source>
</evidence>
<proteinExistence type="predicted"/>
<feature type="domain" description="N-acetyltransferase" evidence="1">
    <location>
        <begin position="1"/>
        <end position="42"/>
    </location>
</feature>
<dbReference type="SUPFAM" id="SSF55729">
    <property type="entry name" value="Acyl-CoA N-acyltransferases (Nat)"/>
    <property type="match status" value="1"/>
</dbReference>
<dbReference type="Gene3D" id="3.40.630.30">
    <property type="match status" value="1"/>
</dbReference>
<sequence length="51" mass="5963">MTQATEKVYELAFEQLDIIKIMATTFKDNIDSRRVIEKNGFKLEGIREKSI</sequence>
<gene>
    <name evidence="2" type="ORF">NCTC10723_00995</name>
</gene>
<protein>
    <recommendedName>
        <fullName evidence="1">N-acetyltransferase domain-containing protein</fullName>
    </recommendedName>
</protein>
<dbReference type="RefSeq" id="WP_115269934.1">
    <property type="nucleotide sequence ID" value="NZ_CASFEE010000005.1"/>
</dbReference>
<dbReference type="Proteomes" id="UP000255328">
    <property type="component" value="Unassembled WGS sequence"/>
</dbReference>
<accession>A0A377GYB3</accession>
<dbReference type="Pfam" id="PF13302">
    <property type="entry name" value="Acetyltransf_3"/>
    <property type="match status" value="1"/>
</dbReference>
<dbReference type="AlphaFoldDB" id="A0A377GYB3"/>
<dbReference type="InterPro" id="IPR000182">
    <property type="entry name" value="GNAT_dom"/>
</dbReference>
<reference evidence="2 3" key="1">
    <citation type="submission" date="2018-06" db="EMBL/GenBank/DDBJ databases">
        <authorList>
            <consortium name="Pathogen Informatics"/>
            <person name="Doyle S."/>
        </authorList>
    </citation>
    <scope>NUCLEOTIDE SEQUENCE [LARGE SCALE GENOMIC DNA]</scope>
    <source>
        <strain evidence="2 3">NCTC10723</strain>
    </source>
</reference>
<dbReference type="OrthoDB" id="9785602at2"/>
<evidence type="ECO:0000259" key="1">
    <source>
        <dbReference type="Pfam" id="PF13302"/>
    </source>
</evidence>
<evidence type="ECO:0000313" key="3">
    <source>
        <dbReference type="Proteomes" id="UP000255328"/>
    </source>
</evidence>
<name>A0A377GYB3_9FUSO</name>
<dbReference type="EMBL" id="UGGU01000003">
    <property type="protein sequence ID" value="STO31541.1"/>
    <property type="molecule type" value="Genomic_DNA"/>
</dbReference>
<dbReference type="GO" id="GO:0016747">
    <property type="term" value="F:acyltransferase activity, transferring groups other than amino-acyl groups"/>
    <property type="evidence" value="ECO:0007669"/>
    <property type="project" value="InterPro"/>
</dbReference>
<organism evidence="2 3">
    <name type="scientific">Fusobacterium necrogenes</name>
    <dbReference type="NCBI Taxonomy" id="858"/>
    <lineage>
        <taxon>Bacteria</taxon>
        <taxon>Fusobacteriati</taxon>
        <taxon>Fusobacteriota</taxon>
        <taxon>Fusobacteriia</taxon>
        <taxon>Fusobacteriales</taxon>
        <taxon>Fusobacteriaceae</taxon>
        <taxon>Fusobacterium</taxon>
    </lineage>
</organism>
<keyword evidence="3" id="KW-1185">Reference proteome</keyword>